<gene>
    <name evidence="3" type="ORF">CC85DRAFT_288761</name>
</gene>
<sequence length="218" mass="24851">MTCARALVRIAQTSHNITSHHLIISTPHLSHSPLLSTPPTPLTTPMKAFSAHFSKKRKRAHEAKSSVPPSDPTATPQAGPVHAPTSDGTLITPSPLRVALGYSDAQEYAYDDVEELEDEEYEEHAYAHAREHARSATPETPPLMENELEDDDEDLLARLLRREREYTRLQVYYEELHRRYADSKEQIAHLNRQVDALGARVERKERRIRLLKVLAIRR</sequence>
<dbReference type="AlphaFoldDB" id="A0A0J0XDM6"/>
<evidence type="ECO:0000256" key="1">
    <source>
        <dbReference type="SAM" id="Coils"/>
    </source>
</evidence>
<dbReference type="GeneID" id="28984975"/>
<keyword evidence="4" id="KW-1185">Reference proteome</keyword>
<dbReference type="OrthoDB" id="10660982at2759"/>
<organism evidence="3 4">
    <name type="scientific">Cutaneotrichosporon oleaginosum</name>
    <dbReference type="NCBI Taxonomy" id="879819"/>
    <lineage>
        <taxon>Eukaryota</taxon>
        <taxon>Fungi</taxon>
        <taxon>Dikarya</taxon>
        <taxon>Basidiomycota</taxon>
        <taxon>Agaricomycotina</taxon>
        <taxon>Tremellomycetes</taxon>
        <taxon>Trichosporonales</taxon>
        <taxon>Trichosporonaceae</taxon>
        <taxon>Cutaneotrichosporon</taxon>
    </lineage>
</organism>
<keyword evidence="1" id="KW-0175">Coiled coil</keyword>
<protein>
    <submittedName>
        <fullName evidence="3">Uncharacterized protein</fullName>
    </submittedName>
</protein>
<evidence type="ECO:0000256" key="2">
    <source>
        <dbReference type="SAM" id="MobiDB-lite"/>
    </source>
</evidence>
<dbReference type="Proteomes" id="UP000053611">
    <property type="component" value="Unassembled WGS sequence"/>
</dbReference>
<evidence type="ECO:0000313" key="4">
    <source>
        <dbReference type="Proteomes" id="UP000053611"/>
    </source>
</evidence>
<name>A0A0J0XDM6_9TREE</name>
<feature type="region of interest" description="Disordered" evidence="2">
    <location>
        <begin position="126"/>
        <end position="146"/>
    </location>
</feature>
<proteinExistence type="predicted"/>
<dbReference type="RefSeq" id="XP_018275696.1">
    <property type="nucleotide sequence ID" value="XM_018424372.1"/>
</dbReference>
<feature type="coiled-coil region" evidence="1">
    <location>
        <begin position="173"/>
        <end position="207"/>
    </location>
</feature>
<accession>A0A0J0XDM6</accession>
<reference evidence="3 4" key="1">
    <citation type="submission" date="2015-03" db="EMBL/GenBank/DDBJ databases">
        <title>Genomics and transcriptomics of the oil-accumulating basidiomycete yeast T. oleaginosus allow insights into substrate utilization and the diverse evolutionary trajectories of mating systems in fungi.</title>
        <authorList>
            <consortium name="DOE Joint Genome Institute"/>
            <person name="Kourist R."/>
            <person name="Kracht O."/>
            <person name="Bracharz F."/>
            <person name="Lipzen A."/>
            <person name="Nolan M."/>
            <person name="Ohm R."/>
            <person name="Grigoriev I."/>
            <person name="Sun S."/>
            <person name="Heitman J."/>
            <person name="Bruck T."/>
            <person name="Nowrousian M."/>
        </authorList>
    </citation>
    <scope>NUCLEOTIDE SEQUENCE [LARGE SCALE GENOMIC DNA]</scope>
    <source>
        <strain evidence="3 4">IBC0246</strain>
    </source>
</reference>
<dbReference type="EMBL" id="KQ087266">
    <property type="protein sequence ID" value="KLT39205.1"/>
    <property type="molecule type" value="Genomic_DNA"/>
</dbReference>
<feature type="region of interest" description="Disordered" evidence="2">
    <location>
        <begin position="55"/>
        <end position="92"/>
    </location>
</feature>
<evidence type="ECO:0000313" key="3">
    <source>
        <dbReference type="EMBL" id="KLT39205.1"/>
    </source>
</evidence>